<gene>
    <name evidence="1" type="ORF">Q5H94_20300</name>
</gene>
<proteinExistence type="predicted"/>
<organism evidence="1 2">
    <name type="scientific">Sphingomonas immobilis</name>
    <dbReference type="NCBI Taxonomy" id="3063997"/>
    <lineage>
        <taxon>Bacteria</taxon>
        <taxon>Pseudomonadati</taxon>
        <taxon>Pseudomonadota</taxon>
        <taxon>Alphaproteobacteria</taxon>
        <taxon>Sphingomonadales</taxon>
        <taxon>Sphingomonadaceae</taxon>
        <taxon>Sphingomonas</taxon>
    </lineage>
</organism>
<evidence type="ECO:0000313" key="1">
    <source>
        <dbReference type="EMBL" id="MDO7844685.1"/>
    </source>
</evidence>
<reference evidence="1" key="1">
    <citation type="submission" date="2023-07" db="EMBL/GenBank/DDBJ databases">
        <authorList>
            <person name="Kim M.K."/>
        </authorList>
    </citation>
    <scope>NUCLEOTIDE SEQUENCE</scope>
    <source>
        <strain evidence="1">CA1-15</strain>
    </source>
</reference>
<dbReference type="RefSeq" id="WP_304563081.1">
    <property type="nucleotide sequence ID" value="NZ_JAUQSZ010000019.1"/>
</dbReference>
<keyword evidence="2" id="KW-1185">Reference proteome</keyword>
<dbReference type="EMBL" id="JAUQSZ010000019">
    <property type="protein sequence ID" value="MDO7844685.1"/>
    <property type="molecule type" value="Genomic_DNA"/>
</dbReference>
<accession>A0ABT9A620</accession>
<evidence type="ECO:0008006" key="3">
    <source>
        <dbReference type="Google" id="ProtNLM"/>
    </source>
</evidence>
<name>A0ABT9A620_9SPHN</name>
<dbReference type="Proteomes" id="UP001176468">
    <property type="component" value="Unassembled WGS sequence"/>
</dbReference>
<protein>
    <recommendedName>
        <fullName evidence="3">Helix-hairpin-helix domain-containing protein</fullName>
    </recommendedName>
</protein>
<evidence type="ECO:0000313" key="2">
    <source>
        <dbReference type="Proteomes" id="UP001176468"/>
    </source>
</evidence>
<sequence length="148" mass="16298">MLSPSQLATANLEDARQLRACGHSYRQIGRRLGLSSGQLSHIRRTLKREKAAHTRLRSQTPNATFRDFPISQTVLPPGLRSILQSAGFVTLGDLADRSIDPARAGLGVIQGIGPYRASMIKRLLDHHHLLPGADNLQTAVEEIFPEFI</sequence>
<comment type="caution">
    <text evidence="1">The sequence shown here is derived from an EMBL/GenBank/DDBJ whole genome shotgun (WGS) entry which is preliminary data.</text>
</comment>